<dbReference type="Pfam" id="PF01121">
    <property type="entry name" value="CoaE"/>
    <property type="match status" value="1"/>
</dbReference>
<evidence type="ECO:0000256" key="2">
    <source>
        <dbReference type="ARBA" id="ARBA00022741"/>
    </source>
</evidence>
<dbReference type="PROSITE" id="PS51219">
    <property type="entry name" value="DPCK"/>
    <property type="match status" value="1"/>
</dbReference>
<dbReference type="PANTHER" id="PTHR10695:SF46">
    <property type="entry name" value="BIFUNCTIONAL COENZYME A SYNTHASE-RELATED"/>
    <property type="match status" value="1"/>
</dbReference>
<keyword evidence="3 5" id="KW-0067">ATP-binding</keyword>
<dbReference type="EC" id="2.7.1.24" evidence="5 6"/>
<keyword evidence="5 7" id="KW-0418">Kinase</keyword>
<dbReference type="AlphaFoldDB" id="A0A366FQF9"/>
<keyword evidence="5" id="KW-0963">Cytoplasm</keyword>
<dbReference type="InterPro" id="IPR027417">
    <property type="entry name" value="P-loop_NTPase"/>
</dbReference>
<sequence>MIVAGLTGSIAMGKSTVAAMFAGFGAPVFDADAAVRAFYAGDGVETIGRAFPGVVVDGRVDRDRLSRVVLNEPAALARLEGLVHPAVAAMRKRFVSRAAGDGRRIAIVDVPLLFETGGDKEVDLVIVVSAPAPAQRARALARTGMTDEKLDAILARQMGDSEKRRRAHAVIDTGGSLEKTRAQVAQCLRAVAGLEGRRTDHA</sequence>
<accession>A0A366FQF9</accession>
<comment type="pathway">
    <text evidence="5">Cofactor biosynthesis; coenzyme A biosynthesis; CoA from (R)-pantothenate: step 5/5.</text>
</comment>
<proteinExistence type="inferred from homology"/>
<name>A0A366FQF9_9HYPH</name>
<evidence type="ECO:0000313" key="8">
    <source>
        <dbReference type="Proteomes" id="UP000253529"/>
    </source>
</evidence>
<protein>
    <recommendedName>
        <fullName evidence="5 6">Dephospho-CoA kinase</fullName>
        <ecNumber evidence="5 6">2.7.1.24</ecNumber>
    </recommendedName>
    <alternativeName>
        <fullName evidence="5">Dephosphocoenzyme A kinase</fullName>
    </alternativeName>
</protein>
<comment type="subcellular location">
    <subcellularLocation>
        <location evidence="5">Cytoplasm</location>
    </subcellularLocation>
</comment>
<feature type="binding site" evidence="5">
    <location>
        <begin position="11"/>
        <end position="16"/>
    </location>
    <ligand>
        <name>ATP</name>
        <dbReference type="ChEBI" id="CHEBI:30616"/>
    </ligand>
</feature>
<evidence type="ECO:0000256" key="3">
    <source>
        <dbReference type="ARBA" id="ARBA00022840"/>
    </source>
</evidence>
<reference evidence="7 8" key="1">
    <citation type="submission" date="2018-06" db="EMBL/GenBank/DDBJ databases">
        <title>Genomic Encyclopedia of Type Strains, Phase IV (KMG-IV): sequencing the most valuable type-strain genomes for metagenomic binning, comparative biology and taxonomic classification.</title>
        <authorList>
            <person name="Goeker M."/>
        </authorList>
    </citation>
    <scope>NUCLEOTIDE SEQUENCE [LARGE SCALE GENOMIC DNA]</scope>
    <source>
        <strain evidence="7 8">DSM 24875</strain>
    </source>
</reference>
<gene>
    <name evidence="5" type="primary">coaE</name>
    <name evidence="7" type="ORF">DFR50_10517</name>
</gene>
<dbReference type="Gene3D" id="3.40.50.300">
    <property type="entry name" value="P-loop containing nucleotide triphosphate hydrolases"/>
    <property type="match status" value="1"/>
</dbReference>
<dbReference type="GO" id="GO:0004140">
    <property type="term" value="F:dephospho-CoA kinase activity"/>
    <property type="evidence" value="ECO:0007669"/>
    <property type="project" value="UniProtKB-UniRule"/>
</dbReference>
<evidence type="ECO:0000313" key="7">
    <source>
        <dbReference type="EMBL" id="RBP16376.1"/>
    </source>
</evidence>
<dbReference type="OrthoDB" id="9812943at2"/>
<organism evidence="7 8">
    <name type="scientific">Roseiarcus fermentans</name>
    <dbReference type="NCBI Taxonomy" id="1473586"/>
    <lineage>
        <taxon>Bacteria</taxon>
        <taxon>Pseudomonadati</taxon>
        <taxon>Pseudomonadota</taxon>
        <taxon>Alphaproteobacteria</taxon>
        <taxon>Hyphomicrobiales</taxon>
        <taxon>Roseiarcaceae</taxon>
        <taxon>Roseiarcus</taxon>
    </lineage>
</organism>
<dbReference type="SUPFAM" id="SSF52540">
    <property type="entry name" value="P-loop containing nucleoside triphosphate hydrolases"/>
    <property type="match status" value="1"/>
</dbReference>
<dbReference type="RefSeq" id="WP_113888191.1">
    <property type="nucleotide sequence ID" value="NZ_QNRK01000005.1"/>
</dbReference>
<evidence type="ECO:0000256" key="5">
    <source>
        <dbReference type="HAMAP-Rule" id="MF_00376"/>
    </source>
</evidence>
<comment type="catalytic activity">
    <reaction evidence="5">
        <text>3'-dephospho-CoA + ATP = ADP + CoA + H(+)</text>
        <dbReference type="Rhea" id="RHEA:18245"/>
        <dbReference type="ChEBI" id="CHEBI:15378"/>
        <dbReference type="ChEBI" id="CHEBI:30616"/>
        <dbReference type="ChEBI" id="CHEBI:57287"/>
        <dbReference type="ChEBI" id="CHEBI:57328"/>
        <dbReference type="ChEBI" id="CHEBI:456216"/>
        <dbReference type="EC" id="2.7.1.24"/>
    </reaction>
</comment>
<comment type="similarity">
    <text evidence="1 5">Belongs to the CoaE family.</text>
</comment>
<dbReference type="PANTHER" id="PTHR10695">
    <property type="entry name" value="DEPHOSPHO-COA KINASE-RELATED"/>
    <property type="match status" value="1"/>
</dbReference>
<keyword evidence="2 5" id="KW-0547">Nucleotide-binding</keyword>
<keyword evidence="4 5" id="KW-0173">Coenzyme A biosynthesis</keyword>
<evidence type="ECO:0000256" key="6">
    <source>
        <dbReference type="NCBIfam" id="TIGR00152"/>
    </source>
</evidence>
<dbReference type="GO" id="GO:0005737">
    <property type="term" value="C:cytoplasm"/>
    <property type="evidence" value="ECO:0007669"/>
    <property type="project" value="UniProtKB-SubCell"/>
</dbReference>
<dbReference type="InterPro" id="IPR001977">
    <property type="entry name" value="Depp_CoAkinase"/>
</dbReference>
<dbReference type="UniPathway" id="UPA00241">
    <property type="reaction ID" value="UER00356"/>
</dbReference>
<evidence type="ECO:0000256" key="4">
    <source>
        <dbReference type="ARBA" id="ARBA00022993"/>
    </source>
</evidence>
<evidence type="ECO:0000256" key="1">
    <source>
        <dbReference type="ARBA" id="ARBA00009018"/>
    </source>
</evidence>
<dbReference type="GO" id="GO:0015937">
    <property type="term" value="P:coenzyme A biosynthetic process"/>
    <property type="evidence" value="ECO:0007669"/>
    <property type="project" value="UniProtKB-UniRule"/>
</dbReference>
<dbReference type="Proteomes" id="UP000253529">
    <property type="component" value="Unassembled WGS sequence"/>
</dbReference>
<dbReference type="CDD" id="cd02022">
    <property type="entry name" value="DPCK"/>
    <property type="match status" value="1"/>
</dbReference>
<comment type="caution">
    <text evidence="7">The sequence shown here is derived from an EMBL/GenBank/DDBJ whole genome shotgun (WGS) entry which is preliminary data.</text>
</comment>
<keyword evidence="5" id="KW-0808">Transferase</keyword>
<dbReference type="HAMAP" id="MF_00376">
    <property type="entry name" value="Dephospho_CoA_kinase"/>
    <property type="match status" value="1"/>
</dbReference>
<dbReference type="GO" id="GO:0005524">
    <property type="term" value="F:ATP binding"/>
    <property type="evidence" value="ECO:0007669"/>
    <property type="project" value="UniProtKB-UniRule"/>
</dbReference>
<dbReference type="EMBL" id="QNRK01000005">
    <property type="protein sequence ID" value="RBP16376.1"/>
    <property type="molecule type" value="Genomic_DNA"/>
</dbReference>
<keyword evidence="8" id="KW-1185">Reference proteome</keyword>
<comment type="function">
    <text evidence="5">Catalyzes the phosphorylation of the 3'-hydroxyl group of dephosphocoenzyme A to form coenzyme A.</text>
</comment>
<dbReference type="NCBIfam" id="TIGR00152">
    <property type="entry name" value="dephospho-CoA kinase"/>
    <property type="match status" value="1"/>
</dbReference>